<dbReference type="GO" id="GO:0005814">
    <property type="term" value="C:centriole"/>
    <property type="evidence" value="ECO:0007669"/>
    <property type="project" value="TreeGrafter"/>
</dbReference>
<dbReference type="eggNOG" id="ENOG502QRVC">
    <property type="taxonomic scope" value="Eukaryota"/>
</dbReference>
<dbReference type="Ensembl" id="ENSCSAVT00000007401.1">
    <property type="protein sequence ID" value="ENSCSAVP00000007305.1"/>
    <property type="gene ID" value="ENSCSAVG00000004360.1"/>
</dbReference>
<reference evidence="4" key="1">
    <citation type="submission" date="2003-08" db="EMBL/GenBank/DDBJ databases">
        <authorList>
            <person name="Birren B."/>
            <person name="Nusbaum C."/>
            <person name="Abebe A."/>
            <person name="Abouelleil A."/>
            <person name="Adekoya E."/>
            <person name="Ait-zahra M."/>
            <person name="Allen N."/>
            <person name="Allen T."/>
            <person name="An P."/>
            <person name="Anderson M."/>
            <person name="Anderson S."/>
            <person name="Arachchi H."/>
            <person name="Armbruster J."/>
            <person name="Bachantsang P."/>
            <person name="Baldwin J."/>
            <person name="Barry A."/>
            <person name="Bayul T."/>
            <person name="Blitshsteyn B."/>
            <person name="Bloom T."/>
            <person name="Blye J."/>
            <person name="Boguslavskiy L."/>
            <person name="Borowsky M."/>
            <person name="Boukhgalter B."/>
            <person name="Brunache A."/>
            <person name="Butler J."/>
            <person name="Calixte N."/>
            <person name="Calvo S."/>
            <person name="Camarata J."/>
            <person name="Campo K."/>
            <person name="Chang J."/>
            <person name="Cheshatsang Y."/>
            <person name="Citroen M."/>
            <person name="Collymore A."/>
            <person name="Considine T."/>
            <person name="Cook A."/>
            <person name="Cooke P."/>
            <person name="Corum B."/>
            <person name="Cuomo C."/>
            <person name="David R."/>
            <person name="Dawoe T."/>
            <person name="Degray S."/>
            <person name="Dodge S."/>
            <person name="Dooley K."/>
            <person name="Dorje P."/>
            <person name="Dorjee K."/>
            <person name="Dorris L."/>
            <person name="Duffey N."/>
            <person name="Dupes A."/>
            <person name="Elkins T."/>
            <person name="Engels R."/>
            <person name="Erickson J."/>
            <person name="Farina A."/>
            <person name="Faro S."/>
            <person name="Ferreira P."/>
            <person name="Fischer H."/>
            <person name="Fitzgerald M."/>
            <person name="Foley K."/>
            <person name="Gage D."/>
            <person name="Galagan J."/>
            <person name="Gearin G."/>
            <person name="Gnerre S."/>
            <person name="Gnirke A."/>
            <person name="Goyette A."/>
            <person name="Graham J."/>
            <person name="Grandbois E."/>
            <person name="Gyaltsen K."/>
            <person name="Hafez N."/>
            <person name="Hagopian D."/>
            <person name="Hagos B."/>
            <person name="Hall J."/>
            <person name="Hatcher B."/>
            <person name="Heller A."/>
            <person name="Higgins H."/>
            <person name="Honan T."/>
            <person name="Horn A."/>
            <person name="Houde N."/>
            <person name="Hughes L."/>
            <person name="Hulme W."/>
            <person name="Husby E."/>
            <person name="Iliev I."/>
            <person name="Jaffe D."/>
            <person name="Jones C."/>
            <person name="Kamal M."/>
            <person name="Kamat A."/>
            <person name="Kamvysselis M."/>
            <person name="Karlsson E."/>
            <person name="Kells C."/>
            <person name="Kieu A."/>
            <person name="Kisner P."/>
            <person name="Kodira C."/>
            <person name="Kulbokas E."/>
            <person name="Labutti K."/>
            <person name="Lama D."/>
            <person name="Landers T."/>
            <person name="Leger J."/>
            <person name="Levine S."/>
            <person name="Lewis D."/>
            <person name="Lewis T."/>
            <person name="Lindblad-toh K."/>
            <person name="Liu X."/>
            <person name="Lokyitsang T."/>
            <person name="Lokyitsang Y."/>
            <person name="Lucien O."/>
            <person name="Lui A."/>
            <person name="Ma L.J."/>
            <person name="Mabbitt R."/>
            <person name="Macdonald J."/>
            <person name="Maclean C."/>
            <person name="Major J."/>
            <person name="Manning J."/>
            <person name="Marabella R."/>
            <person name="Maru K."/>
            <person name="Matthews C."/>
            <person name="Mauceli E."/>
            <person name="Mccarthy M."/>
            <person name="Mcdonough S."/>
            <person name="Mcghee T."/>
            <person name="Meldrim J."/>
            <person name="Meneus L."/>
            <person name="Mesirov J."/>
            <person name="Mihalev A."/>
            <person name="Mihova T."/>
            <person name="Mikkelsen T."/>
            <person name="Mlenga V."/>
            <person name="Moru K."/>
            <person name="Mozes J."/>
            <person name="Mulrain L."/>
            <person name="Munson G."/>
            <person name="Naylor J."/>
            <person name="Newes C."/>
            <person name="Nguyen C."/>
            <person name="Nguyen N."/>
            <person name="Nguyen T."/>
            <person name="Nicol R."/>
            <person name="Nielsen C."/>
            <person name="Nizzari M."/>
            <person name="Norbu C."/>
            <person name="Norbu N."/>
            <person name="O'donnell P."/>
            <person name="Okoawo O."/>
            <person name="O'leary S."/>
            <person name="Omotosho B."/>
            <person name="O'neill K."/>
            <person name="Osman S."/>
            <person name="Parker S."/>
            <person name="Perrin D."/>
            <person name="Phunkhang P."/>
            <person name="Piqani B."/>
            <person name="Purcell S."/>
            <person name="Rachupka T."/>
            <person name="Ramasamy U."/>
            <person name="Rameau R."/>
            <person name="Ray V."/>
            <person name="Raymond C."/>
            <person name="Retta R."/>
            <person name="Richardson S."/>
            <person name="Rise C."/>
            <person name="Rodriguez J."/>
            <person name="Rogers J."/>
            <person name="Rogov P."/>
            <person name="Rutman M."/>
            <person name="Schupbach R."/>
            <person name="Seaman C."/>
            <person name="Settipalli S."/>
            <person name="Sharpe T."/>
            <person name="Sheridan J."/>
            <person name="Sherpa N."/>
            <person name="Shi J."/>
            <person name="Smirnov S."/>
            <person name="Smith C."/>
            <person name="Sougnez C."/>
            <person name="Spencer B."/>
            <person name="Stalker J."/>
            <person name="Stange-thomann N."/>
            <person name="Stavropoulos S."/>
            <person name="Stetson K."/>
            <person name="Stone C."/>
            <person name="Stone S."/>
            <person name="Stubbs M."/>
            <person name="Talamas J."/>
            <person name="Tchuinga P."/>
            <person name="Tenzing P."/>
            <person name="Tesfaye S."/>
            <person name="Theodore J."/>
            <person name="Thoulutsang Y."/>
            <person name="Topham K."/>
            <person name="Towey S."/>
            <person name="Tsamla T."/>
            <person name="Tsomo N."/>
            <person name="Vallee D."/>
            <person name="Vassiliev H."/>
            <person name="Venkataraman V."/>
            <person name="Vinson J."/>
            <person name="Vo A."/>
            <person name="Wade C."/>
            <person name="Wang S."/>
            <person name="Wangchuk T."/>
            <person name="Wangdi T."/>
            <person name="Whittaker C."/>
            <person name="Wilkinson J."/>
            <person name="Wu Y."/>
            <person name="Wyman D."/>
            <person name="Yadav S."/>
            <person name="Yang S."/>
            <person name="Yang X."/>
            <person name="Yeager S."/>
            <person name="Yee E."/>
            <person name="Young G."/>
            <person name="Zainoun J."/>
            <person name="Zembeck L."/>
            <person name="Zimmer A."/>
            <person name="Zody M."/>
            <person name="Lander E."/>
        </authorList>
    </citation>
    <scope>NUCLEOTIDE SEQUENCE [LARGE SCALE GENOMIC DNA]</scope>
</reference>
<evidence type="ECO:0000313" key="4">
    <source>
        <dbReference type="Proteomes" id="UP000007875"/>
    </source>
</evidence>
<organism evidence="3 4">
    <name type="scientific">Ciona savignyi</name>
    <name type="common">Pacific transparent sea squirt</name>
    <dbReference type="NCBI Taxonomy" id="51511"/>
    <lineage>
        <taxon>Eukaryota</taxon>
        <taxon>Metazoa</taxon>
        <taxon>Chordata</taxon>
        <taxon>Tunicata</taxon>
        <taxon>Ascidiacea</taxon>
        <taxon>Phlebobranchia</taxon>
        <taxon>Cionidae</taxon>
        <taxon>Ciona</taxon>
    </lineage>
</organism>
<dbReference type="Proteomes" id="UP000007875">
    <property type="component" value="Unassembled WGS sequence"/>
</dbReference>
<feature type="coiled-coil region" evidence="1">
    <location>
        <begin position="222"/>
        <end position="253"/>
    </location>
</feature>
<dbReference type="InParanoid" id="H2YPP7"/>
<dbReference type="GeneTree" id="ENSGT00440000034932"/>
<dbReference type="InterPro" id="IPR038810">
    <property type="entry name" value="CNTLN"/>
</dbReference>
<reference evidence="3" key="2">
    <citation type="submission" date="2025-08" db="UniProtKB">
        <authorList>
            <consortium name="Ensembl"/>
        </authorList>
    </citation>
    <scope>IDENTIFICATION</scope>
</reference>
<dbReference type="Gene3D" id="1.10.287.1490">
    <property type="match status" value="1"/>
</dbReference>
<sequence length="404" mass="47430">MQKFQDEKERCEKVESELEICQSKLKSSKQSIQRLTNEVRKLERSRDELEEALSESKKLEPKPQVHTDAEYRVLESKLKNANQEVSRLTENLKDQKKVIEFNADQSNAEKDKFSRLERDIAMKRQLIDELRGKIKNFEQKNKREFTELHDVEERLKNTEEDLAHKKTHIESLRRQVQVATKEKSKYEAMYNKSREELDKRSEQLSTLQTSKLAAENMSSKIEEEAGQQLQKLADRSEQAIEKLRLKLDRSDEKLAEFSTFVKNLSTHIIELLVRQRSSLYRERSSKAEAQNRHTSPEKSSMSHAQSVACNILNMSRSDFADLMTPVDASSRIQDEQEAWKEERTLSSKADQQWKHKVEKISVENPPFAKSLCRLLWDKIQDAVKLTEDRCRLQIEQVEQQVTKH</sequence>
<reference evidence="3" key="3">
    <citation type="submission" date="2025-09" db="UniProtKB">
        <authorList>
            <consortium name="Ensembl"/>
        </authorList>
    </citation>
    <scope>IDENTIFICATION</scope>
</reference>
<protein>
    <submittedName>
        <fullName evidence="3">Uncharacterized protein</fullName>
    </submittedName>
</protein>
<dbReference type="PANTHER" id="PTHR18957:SF0">
    <property type="entry name" value="CENTLEIN"/>
    <property type="match status" value="1"/>
</dbReference>
<evidence type="ECO:0000256" key="1">
    <source>
        <dbReference type="SAM" id="Coils"/>
    </source>
</evidence>
<proteinExistence type="predicted"/>
<feature type="compositionally biased region" description="Basic and acidic residues" evidence="2">
    <location>
        <begin position="282"/>
        <end position="296"/>
    </location>
</feature>
<feature type="region of interest" description="Disordered" evidence="2">
    <location>
        <begin position="45"/>
        <end position="65"/>
    </location>
</feature>
<dbReference type="HOGENOM" id="CLU_681456_0_0_1"/>
<keyword evidence="4" id="KW-1185">Reference proteome</keyword>
<accession>H2YPP7</accession>
<dbReference type="AlphaFoldDB" id="H2YPP7"/>
<keyword evidence="1" id="KW-0175">Coiled coil</keyword>
<evidence type="ECO:0000313" key="3">
    <source>
        <dbReference type="Ensembl" id="ENSCSAVP00000007305.1"/>
    </source>
</evidence>
<name>H2YPP7_CIOSA</name>
<feature type="region of interest" description="Disordered" evidence="2">
    <location>
        <begin position="282"/>
        <end position="304"/>
    </location>
</feature>
<dbReference type="GO" id="GO:0010457">
    <property type="term" value="P:centriole-centriole cohesion"/>
    <property type="evidence" value="ECO:0007669"/>
    <property type="project" value="TreeGrafter"/>
</dbReference>
<dbReference type="STRING" id="51511.ENSCSAVP00000007305"/>
<evidence type="ECO:0000256" key="2">
    <source>
        <dbReference type="SAM" id="MobiDB-lite"/>
    </source>
</evidence>
<dbReference type="OMA" id="QDSEWHQ"/>
<dbReference type="GO" id="GO:0005813">
    <property type="term" value="C:centrosome"/>
    <property type="evidence" value="ECO:0007669"/>
    <property type="project" value="TreeGrafter"/>
</dbReference>
<dbReference type="PANTHER" id="PTHR18957">
    <property type="entry name" value="CENTLEIN"/>
    <property type="match status" value="1"/>
</dbReference>
<feature type="compositionally biased region" description="Basic and acidic residues" evidence="2">
    <location>
        <begin position="54"/>
        <end position="65"/>
    </location>
</feature>